<accession>A0AB38A627</accession>
<organism evidence="7 8">
    <name type="scientific">Atopobium minutum</name>
    <dbReference type="NCBI Taxonomy" id="1381"/>
    <lineage>
        <taxon>Bacteria</taxon>
        <taxon>Bacillati</taxon>
        <taxon>Actinomycetota</taxon>
        <taxon>Coriobacteriia</taxon>
        <taxon>Coriobacteriales</taxon>
        <taxon>Atopobiaceae</taxon>
        <taxon>Atopobium</taxon>
    </lineage>
</organism>
<proteinExistence type="inferred from homology"/>
<dbReference type="EC" id="3.1.3.48" evidence="2"/>
<dbReference type="SUPFAM" id="SSF52788">
    <property type="entry name" value="Phosphotyrosine protein phosphatases I"/>
    <property type="match status" value="1"/>
</dbReference>
<dbReference type="InterPro" id="IPR036196">
    <property type="entry name" value="Ptyr_pPase_sf"/>
</dbReference>
<comment type="similarity">
    <text evidence="1">Belongs to the low molecular weight phosphotyrosine protein phosphatase family.</text>
</comment>
<evidence type="ECO:0000313" key="8">
    <source>
        <dbReference type="Proteomes" id="UP000183687"/>
    </source>
</evidence>
<name>A0AB38A627_9ACTN</name>
<keyword evidence="4" id="KW-0904">Protein phosphatase</keyword>
<evidence type="ECO:0000256" key="1">
    <source>
        <dbReference type="ARBA" id="ARBA00011063"/>
    </source>
</evidence>
<dbReference type="Pfam" id="PF01451">
    <property type="entry name" value="LMWPc"/>
    <property type="match status" value="1"/>
</dbReference>
<dbReference type="Proteomes" id="UP000183687">
    <property type="component" value="Unassembled WGS sequence"/>
</dbReference>
<dbReference type="GO" id="GO:0004725">
    <property type="term" value="F:protein tyrosine phosphatase activity"/>
    <property type="evidence" value="ECO:0007669"/>
    <property type="project" value="UniProtKB-EC"/>
</dbReference>
<keyword evidence="3" id="KW-0378">Hydrolase</keyword>
<dbReference type="PANTHER" id="PTHR11717:SF7">
    <property type="entry name" value="LOW MOLECULAR WEIGHT PHOSPHOTYROSINE PROTEIN PHOSPHATASE"/>
    <property type="match status" value="1"/>
</dbReference>
<feature type="active site" evidence="5">
    <location>
        <position position="21"/>
    </location>
</feature>
<dbReference type="Gene3D" id="3.40.50.2300">
    <property type="match status" value="1"/>
</dbReference>
<dbReference type="CDD" id="cd16343">
    <property type="entry name" value="LMWPTP"/>
    <property type="match status" value="1"/>
</dbReference>
<protein>
    <recommendedName>
        <fullName evidence="2">protein-tyrosine-phosphatase</fullName>
        <ecNumber evidence="2">3.1.3.48</ecNumber>
    </recommendedName>
</protein>
<dbReference type="EMBL" id="FNSH01000001">
    <property type="protein sequence ID" value="SEB59605.1"/>
    <property type="molecule type" value="Genomic_DNA"/>
</dbReference>
<dbReference type="InterPro" id="IPR050438">
    <property type="entry name" value="LMW_PTPase"/>
</dbReference>
<dbReference type="AlphaFoldDB" id="A0AB38A627"/>
<dbReference type="InterPro" id="IPR017867">
    <property type="entry name" value="Tyr_phospatase_low_mol_wt"/>
</dbReference>
<evidence type="ECO:0000256" key="3">
    <source>
        <dbReference type="ARBA" id="ARBA00022801"/>
    </source>
</evidence>
<gene>
    <name evidence="7" type="ORF">SAMN04489746_0694</name>
</gene>
<evidence type="ECO:0000256" key="5">
    <source>
        <dbReference type="PIRSR" id="PIRSR617867-1"/>
    </source>
</evidence>
<feature type="domain" description="Phosphotyrosine protein phosphatase I" evidence="6">
    <location>
        <begin position="9"/>
        <end position="154"/>
    </location>
</feature>
<dbReference type="InterPro" id="IPR023485">
    <property type="entry name" value="Ptyr_pPase"/>
</dbReference>
<dbReference type="RefSeq" id="WP_002563206.1">
    <property type="nucleotide sequence ID" value="NZ_CALJSN010000004.1"/>
</dbReference>
<sequence length="159" mass="17857">MSRKPTKTLKILFVCYGNICRSTMAQYVMQDLVEKAGLSDAFFIDSAATSTEEIGNPVDLRTRYQLEQKGIFCGNHRARQMTKADYASFDYLIGMDSNNRRNMMRILGTDPEHKVSLLLDWSGACRGIADPWYTGDFATTYDDVLEGCTAVLTALQSQL</sequence>
<dbReference type="SMART" id="SM00226">
    <property type="entry name" value="LMWPc"/>
    <property type="match status" value="1"/>
</dbReference>
<evidence type="ECO:0000256" key="2">
    <source>
        <dbReference type="ARBA" id="ARBA00013064"/>
    </source>
</evidence>
<evidence type="ECO:0000313" key="7">
    <source>
        <dbReference type="EMBL" id="SEB59605.1"/>
    </source>
</evidence>
<evidence type="ECO:0000256" key="4">
    <source>
        <dbReference type="ARBA" id="ARBA00022912"/>
    </source>
</evidence>
<dbReference type="PANTHER" id="PTHR11717">
    <property type="entry name" value="LOW MOLECULAR WEIGHT PROTEIN TYROSINE PHOSPHATASE"/>
    <property type="match status" value="1"/>
</dbReference>
<evidence type="ECO:0000259" key="6">
    <source>
        <dbReference type="SMART" id="SM00226"/>
    </source>
</evidence>
<feature type="active site" description="Proton donor" evidence="5">
    <location>
        <position position="130"/>
    </location>
</feature>
<feature type="active site" description="Nucleophile" evidence="5">
    <location>
        <position position="15"/>
    </location>
</feature>
<reference evidence="7 8" key="1">
    <citation type="submission" date="2016-10" db="EMBL/GenBank/DDBJ databases">
        <authorList>
            <person name="Varghese N."/>
            <person name="Submissions S."/>
        </authorList>
    </citation>
    <scope>NUCLEOTIDE SEQUENCE [LARGE SCALE GENOMIC DNA]</scope>
    <source>
        <strain evidence="7 8">DSM 20586</strain>
    </source>
</reference>
<dbReference type="PRINTS" id="PR00719">
    <property type="entry name" value="LMWPTPASE"/>
</dbReference>
<comment type="caution">
    <text evidence="7">The sequence shown here is derived from an EMBL/GenBank/DDBJ whole genome shotgun (WGS) entry which is preliminary data.</text>
</comment>